<dbReference type="AlphaFoldDB" id="A0A9P6LC72"/>
<evidence type="ECO:0000313" key="3">
    <source>
        <dbReference type="Proteomes" id="UP000736335"/>
    </source>
</evidence>
<name>A0A9P6LC72_9AGAM</name>
<feature type="transmembrane region" description="Helical" evidence="1">
    <location>
        <begin position="45"/>
        <end position="64"/>
    </location>
</feature>
<keyword evidence="1" id="KW-1133">Transmembrane helix</keyword>
<keyword evidence="1" id="KW-0472">Membrane</keyword>
<comment type="caution">
    <text evidence="2">The sequence shown here is derived from an EMBL/GenBank/DDBJ whole genome shotgun (WGS) entry which is preliminary data.</text>
</comment>
<proteinExistence type="predicted"/>
<organism evidence="2 3">
    <name type="scientific">Thelephora terrestris</name>
    <dbReference type="NCBI Taxonomy" id="56493"/>
    <lineage>
        <taxon>Eukaryota</taxon>
        <taxon>Fungi</taxon>
        <taxon>Dikarya</taxon>
        <taxon>Basidiomycota</taxon>
        <taxon>Agaricomycotina</taxon>
        <taxon>Agaricomycetes</taxon>
        <taxon>Thelephorales</taxon>
        <taxon>Thelephoraceae</taxon>
        <taxon>Thelephora</taxon>
    </lineage>
</organism>
<accession>A0A9P6LC72</accession>
<dbReference type="Proteomes" id="UP000736335">
    <property type="component" value="Unassembled WGS sequence"/>
</dbReference>
<evidence type="ECO:0000313" key="2">
    <source>
        <dbReference type="EMBL" id="KAF9792494.1"/>
    </source>
</evidence>
<reference evidence="2" key="1">
    <citation type="journal article" date="2020" name="Nat. Commun.">
        <title>Large-scale genome sequencing of mycorrhizal fungi provides insights into the early evolution of symbiotic traits.</title>
        <authorList>
            <person name="Miyauchi S."/>
            <person name="Kiss E."/>
            <person name="Kuo A."/>
            <person name="Drula E."/>
            <person name="Kohler A."/>
            <person name="Sanchez-Garcia M."/>
            <person name="Morin E."/>
            <person name="Andreopoulos B."/>
            <person name="Barry K.W."/>
            <person name="Bonito G."/>
            <person name="Buee M."/>
            <person name="Carver A."/>
            <person name="Chen C."/>
            <person name="Cichocki N."/>
            <person name="Clum A."/>
            <person name="Culley D."/>
            <person name="Crous P.W."/>
            <person name="Fauchery L."/>
            <person name="Girlanda M."/>
            <person name="Hayes R.D."/>
            <person name="Keri Z."/>
            <person name="LaButti K."/>
            <person name="Lipzen A."/>
            <person name="Lombard V."/>
            <person name="Magnuson J."/>
            <person name="Maillard F."/>
            <person name="Murat C."/>
            <person name="Nolan M."/>
            <person name="Ohm R.A."/>
            <person name="Pangilinan J."/>
            <person name="Pereira M.F."/>
            <person name="Perotto S."/>
            <person name="Peter M."/>
            <person name="Pfister S."/>
            <person name="Riley R."/>
            <person name="Sitrit Y."/>
            <person name="Stielow J.B."/>
            <person name="Szollosi G."/>
            <person name="Zifcakova L."/>
            <person name="Stursova M."/>
            <person name="Spatafora J.W."/>
            <person name="Tedersoo L."/>
            <person name="Vaario L.M."/>
            <person name="Yamada A."/>
            <person name="Yan M."/>
            <person name="Wang P."/>
            <person name="Xu J."/>
            <person name="Bruns T."/>
            <person name="Baldrian P."/>
            <person name="Vilgalys R."/>
            <person name="Dunand C."/>
            <person name="Henrissat B."/>
            <person name="Grigoriev I.V."/>
            <person name="Hibbett D."/>
            <person name="Nagy L.G."/>
            <person name="Martin F.M."/>
        </authorList>
    </citation>
    <scope>NUCLEOTIDE SEQUENCE</scope>
    <source>
        <strain evidence="2">UH-Tt-Lm1</strain>
    </source>
</reference>
<reference evidence="2" key="2">
    <citation type="submission" date="2020-11" db="EMBL/GenBank/DDBJ databases">
        <authorList>
            <consortium name="DOE Joint Genome Institute"/>
            <person name="Kuo A."/>
            <person name="Miyauchi S."/>
            <person name="Kiss E."/>
            <person name="Drula E."/>
            <person name="Kohler A."/>
            <person name="Sanchez-Garcia M."/>
            <person name="Andreopoulos B."/>
            <person name="Barry K.W."/>
            <person name="Bonito G."/>
            <person name="Buee M."/>
            <person name="Carver A."/>
            <person name="Chen C."/>
            <person name="Cichocki N."/>
            <person name="Clum A."/>
            <person name="Culley D."/>
            <person name="Crous P.W."/>
            <person name="Fauchery L."/>
            <person name="Girlanda M."/>
            <person name="Hayes R."/>
            <person name="Keri Z."/>
            <person name="Labutti K."/>
            <person name="Lipzen A."/>
            <person name="Lombard V."/>
            <person name="Magnuson J."/>
            <person name="Maillard F."/>
            <person name="Morin E."/>
            <person name="Murat C."/>
            <person name="Nolan M."/>
            <person name="Ohm R."/>
            <person name="Pangilinan J."/>
            <person name="Pereira M."/>
            <person name="Perotto S."/>
            <person name="Peter M."/>
            <person name="Riley R."/>
            <person name="Sitrit Y."/>
            <person name="Stielow B."/>
            <person name="Szollosi G."/>
            <person name="Zifcakova L."/>
            <person name="Stursova M."/>
            <person name="Spatafora J.W."/>
            <person name="Tedersoo L."/>
            <person name="Vaario L.-M."/>
            <person name="Yamada A."/>
            <person name="Yan M."/>
            <person name="Wang P."/>
            <person name="Xu J."/>
            <person name="Bruns T."/>
            <person name="Baldrian P."/>
            <person name="Vilgalys R."/>
            <person name="Henrissat B."/>
            <person name="Grigoriev I.V."/>
            <person name="Hibbett D."/>
            <person name="Nagy L.G."/>
            <person name="Martin F.M."/>
        </authorList>
    </citation>
    <scope>NUCLEOTIDE SEQUENCE</scope>
    <source>
        <strain evidence="2">UH-Tt-Lm1</strain>
    </source>
</reference>
<gene>
    <name evidence="2" type="ORF">BJ322DRAFT_1029599</name>
</gene>
<sequence>MAYHHLHLLCPTDRIHTITYPTTILITIPAFLGNFQIIVNNNTIIMYRQSLTTLILSILFLQFPTVQERNLIRRFCDILLTSWPRTL</sequence>
<feature type="transmembrane region" description="Helical" evidence="1">
    <location>
        <begin position="20"/>
        <end position="39"/>
    </location>
</feature>
<protein>
    <submittedName>
        <fullName evidence="2">Uncharacterized protein</fullName>
    </submittedName>
</protein>
<keyword evidence="3" id="KW-1185">Reference proteome</keyword>
<evidence type="ECO:0000256" key="1">
    <source>
        <dbReference type="SAM" id="Phobius"/>
    </source>
</evidence>
<dbReference type="EMBL" id="WIUZ02000001">
    <property type="protein sequence ID" value="KAF9792494.1"/>
    <property type="molecule type" value="Genomic_DNA"/>
</dbReference>
<keyword evidence="1" id="KW-0812">Transmembrane</keyword>